<evidence type="ECO:0000313" key="2">
    <source>
        <dbReference type="EMBL" id="RYS76002.1"/>
    </source>
</evidence>
<organism evidence="1 3">
    <name type="scientific">[Ruminococcus] torques</name>
    <dbReference type="NCBI Taxonomy" id="33039"/>
    <lineage>
        <taxon>Bacteria</taxon>
        <taxon>Bacillati</taxon>
        <taxon>Bacillota</taxon>
        <taxon>Clostridia</taxon>
        <taxon>Lachnospirales</taxon>
        <taxon>Lachnospiraceae</taxon>
        <taxon>Mediterraneibacter</taxon>
    </lineage>
</organism>
<proteinExistence type="predicted"/>
<dbReference type="EMBL" id="CYZO01000035">
    <property type="protein sequence ID" value="CUO35184.1"/>
    <property type="molecule type" value="Genomic_DNA"/>
</dbReference>
<dbReference type="Proteomes" id="UP000095787">
    <property type="component" value="Unassembled WGS sequence"/>
</dbReference>
<accession>A0A174EBL8</accession>
<sequence>MYEGNPVDLRMEKIISADGIFDEATRQCRVEKYDPEEDYIYLELKEDELTVISLDAKYRCYISTRTELLYCTGVVKERYCRDDRKFLKLRIENGFYNVYEGRKMTKRA</sequence>
<evidence type="ECO:0000313" key="3">
    <source>
        <dbReference type="Proteomes" id="UP000095787"/>
    </source>
</evidence>
<gene>
    <name evidence="2" type="ORF">EAI93_13685</name>
    <name evidence="1" type="ORF">ERS852456_02318</name>
</gene>
<dbReference type="RefSeq" id="WP_004847181.1">
    <property type="nucleotide sequence ID" value="NZ_AP028249.1"/>
</dbReference>
<protein>
    <submittedName>
        <fullName evidence="1">Uncharacterized protein</fullName>
    </submittedName>
</protein>
<dbReference type="Proteomes" id="UP000292665">
    <property type="component" value="Unassembled WGS sequence"/>
</dbReference>
<dbReference type="AlphaFoldDB" id="A0A174EBL8"/>
<evidence type="ECO:0000313" key="1">
    <source>
        <dbReference type="EMBL" id="CUO35184.1"/>
    </source>
</evidence>
<name>A0A174EBL8_9FIRM</name>
<dbReference type="EMBL" id="RCYR01000055">
    <property type="protein sequence ID" value="RYS76002.1"/>
    <property type="molecule type" value="Genomic_DNA"/>
</dbReference>
<reference evidence="2 4" key="2">
    <citation type="journal article" date="2019" name="Science, e1252229">
        <title>Invertible promoters mediate bacterial phase variation, antibiotic resistance, and host adaptation in the gut.</title>
        <authorList>
            <person name="Jiang X."/>
            <person name="Hall A.B."/>
            <person name="Arthur T.D."/>
            <person name="Plichta D.R."/>
            <person name="Covington C.T."/>
            <person name="Poyet M."/>
            <person name="Crothers J."/>
            <person name="Moses P.L."/>
            <person name="Tolonen A.C."/>
            <person name="Vlamakis H."/>
            <person name="Alm E.J."/>
            <person name="Xavier R.J."/>
        </authorList>
    </citation>
    <scope>NUCLEOTIDE SEQUENCE [LARGE SCALE GENOMIC DNA]</scope>
    <source>
        <strain evidence="4">aa_0143</strain>
        <strain evidence="2">Aa_0143</strain>
    </source>
</reference>
<reference evidence="1 3" key="1">
    <citation type="submission" date="2015-09" db="EMBL/GenBank/DDBJ databases">
        <authorList>
            <consortium name="Pathogen Informatics"/>
        </authorList>
    </citation>
    <scope>NUCLEOTIDE SEQUENCE [LARGE SCALE GENOMIC DNA]</scope>
    <source>
        <strain evidence="1 3">2789STDY5834841</strain>
    </source>
</reference>
<evidence type="ECO:0000313" key="4">
    <source>
        <dbReference type="Proteomes" id="UP000292665"/>
    </source>
</evidence>
<dbReference type="GeneID" id="97328277"/>